<name>A0A1L7AG85_9PROT</name>
<dbReference type="AlphaFoldDB" id="A0A1L7AG85"/>
<accession>A0A1L7AG85</accession>
<sequence>MADLTKPQDCPFCGDWAPQVLSVIDAFCVSCGDCGNHGPECATEAEAIAAWNDVTVLVIGREQAAEIAVLLRDLDQIRIDPALPKQSTFISISHERFERIKRVLREVVGRDG</sequence>
<evidence type="ECO:0008006" key="3">
    <source>
        <dbReference type="Google" id="ProtNLM"/>
    </source>
</evidence>
<reference evidence="1 2" key="1">
    <citation type="submission" date="2016-05" db="EMBL/GenBank/DDBJ databases">
        <title>Complete Genome and Methylome Analysis of Psychrotrophic Bacterial Isolates from Antarctic Lake Untersee.</title>
        <authorList>
            <person name="Fomenkov A."/>
            <person name="Akimov V.N."/>
            <person name="Vasilyeva L.V."/>
            <person name="Andersen D."/>
            <person name="Vincze T."/>
            <person name="Roberts R.J."/>
        </authorList>
    </citation>
    <scope>NUCLEOTIDE SEQUENCE [LARGE SCALE GENOMIC DNA]</scope>
    <source>
        <strain evidence="1 2">U14-5</strain>
    </source>
</reference>
<organism evidence="1 2">
    <name type="scientific">Roseomonas gilardii</name>
    <dbReference type="NCBI Taxonomy" id="257708"/>
    <lineage>
        <taxon>Bacteria</taxon>
        <taxon>Pseudomonadati</taxon>
        <taxon>Pseudomonadota</taxon>
        <taxon>Alphaproteobacteria</taxon>
        <taxon>Acetobacterales</taxon>
        <taxon>Roseomonadaceae</taxon>
        <taxon>Roseomonas</taxon>
    </lineage>
</organism>
<dbReference type="STRING" id="257708.RGI145_12465"/>
<dbReference type="KEGG" id="rgi:RGI145_12465"/>
<protein>
    <recommendedName>
        <fullName evidence="3">Restriction alleviation protein, Lar family</fullName>
    </recommendedName>
</protein>
<evidence type="ECO:0000313" key="2">
    <source>
        <dbReference type="Proteomes" id="UP000185494"/>
    </source>
</evidence>
<evidence type="ECO:0000313" key="1">
    <source>
        <dbReference type="EMBL" id="APT57806.1"/>
    </source>
</evidence>
<dbReference type="Proteomes" id="UP000185494">
    <property type="component" value="Chromosome 1"/>
</dbReference>
<proteinExistence type="predicted"/>
<dbReference type="RefSeq" id="WP_075798625.1">
    <property type="nucleotide sequence ID" value="NZ_CP015583.1"/>
</dbReference>
<gene>
    <name evidence="1" type="ORF">RGI145_12465</name>
</gene>
<dbReference type="EMBL" id="CP015583">
    <property type="protein sequence ID" value="APT57806.1"/>
    <property type="molecule type" value="Genomic_DNA"/>
</dbReference>